<dbReference type="InterPro" id="IPR013087">
    <property type="entry name" value="Znf_C2H2_type"/>
</dbReference>
<keyword evidence="2" id="KW-0175">Coiled coil</keyword>
<gene>
    <name evidence="6" type="primary">zgc:193801</name>
</gene>
<evidence type="ECO:0000313" key="7">
    <source>
        <dbReference type="Proteomes" id="UP000694395"/>
    </source>
</evidence>
<feature type="chain" id="PRO_5035434441" evidence="4">
    <location>
        <begin position="23"/>
        <end position="503"/>
    </location>
</feature>
<dbReference type="PROSITE" id="PS00028">
    <property type="entry name" value="ZINC_FINGER_C2H2_1"/>
    <property type="match status" value="1"/>
</dbReference>
<evidence type="ECO:0000256" key="2">
    <source>
        <dbReference type="SAM" id="Coils"/>
    </source>
</evidence>
<protein>
    <submittedName>
        <fullName evidence="6">Zgc:193801</fullName>
    </submittedName>
</protein>
<dbReference type="GO" id="GO:0008270">
    <property type="term" value="F:zinc ion binding"/>
    <property type="evidence" value="ECO:0007669"/>
    <property type="project" value="UniProtKB-KW"/>
</dbReference>
<organism evidence="6 7">
    <name type="scientific">Oncorhynchus mykiss</name>
    <name type="common">Rainbow trout</name>
    <name type="synonym">Salmo gairdneri</name>
    <dbReference type="NCBI Taxonomy" id="8022"/>
    <lineage>
        <taxon>Eukaryota</taxon>
        <taxon>Metazoa</taxon>
        <taxon>Chordata</taxon>
        <taxon>Craniata</taxon>
        <taxon>Vertebrata</taxon>
        <taxon>Euteleostomi</taxon>
        <taxon>Actinopterygii</taxon>
        <taxon>Neopterygii</taxon>
        <taxon>Teleostei</taxon>
        <taxon>Protacanthopterygii</taxon>
        <taxon>Salmoniformes</taxon>
        <taxon>Salmonidae</taxon>
        <taxon>Salmoninae</taxon>
        <taxon>Oncorhynchus</taxon>
    </lineage>
</organism>
<dbReference type="Proteomes" id="UP000694395">
    <property type="component" value="Chromosome 5"/>
</dbReference>
<reference evidence="6" key="1">
    <citation type="submission" date="2020-07" db="EMBL/GenBank/DDBJ databases">
        <title>A long reads based de novo assembly of the rainbow trout Arlee double haploid line genome.</title>
        <authorList>
            <person name="Gao G."/>
            <person name="Palti Y."/>
        </authorList>
    </citation>
    <scope>NUCLEOTIDE SEQUENCE [LARGE SCALE GENOMIC DNA]</scope>
</reference>
<sequence length="503" mass="56539">MRINLQQLSSVYLNLIALLFQAHPSVRIRGTEHTYNPVLCQDDNCSGKDKGTHMHCPLCTVVEAYHDPLILRAHYRIKHVDKGIDFAGLKVLRCCNHCEIVGTIKGEKRFKGAHWHCYRCRNGFNRRDEAIKHYKTHFRNPHTTFQIQVTQEVNSRQYYDQSPEAHPKAYGGLEVCTGSGVEGGDMGTIMAQPILNTANTETLLTVEPKVSYMSHDLCSVNNGILVAAEEEVGPSQHTLDQTQTLVLMDPDGQGGNLIYEEAASIISEQGGESLEQALHIEKHLLELHQQNVTLRQEKDAMEKRLRAEIHRLNEQVASVVQANIKMFEELKLYRSAENSQQRIDQLVKSLEMQHRTLIHTQLASLRTELLRQAERTTPVNGHTELTVSLVGEIATHPGEMTLFEEEQTETRIEREEEALTMVVVQMGPDPGDLVPISGDSCLVAGKNEESSVPELDSVDSGAEPFKNATESLEDKEGEEKSSRKRSPKEEPRGESEAKLQRIC</sequence>
<keyword evidence="7" id="KW-1185">Reference proteome</keyword>
<feature type="coiled-coil region" evidence="2">
    <location>
        <begin position="284"/>
        <end position="322"/>
    </location>
</feature>
<accession>A0A8C7PXX2</accession>
<name>A0A8C7PXX2_ONCMY</name>
<reference evidence="6" key="2">
    <citation type="submission" date="2025-08" db="UniProtKB">
        <authorList>
            <consortium name="Ensembl"/>
        </authorList>
    </citation>
    <scope>IDENTIFICATION</scope>
</reference>
<feature type="domain" description="C2H2-type" evidence="5">
    <location>
        <begin position="115"/>
        <end position="137"/>
    </location>
</feature>
<dbReference type="PROSITE" id="PS50157">
    <property type="entry name" value="ZINC_FINGER_C2H2_2"/>
    <property type="match status" value="1"/>
</dbReference>
<dbReference type="GeneTree" id="ENSGT00670000099470"/>
<keyword evidence="4" id="KW-0732">Signal</keyword>
<feature type="region of interest" description="Disordered" evidence="3">
    <location>
        <begin position="447"/>
        <end position="503"/>
    </location>
</feature>
<evidence type="ECO:0000256" key="4">
    <source>
        <dbReference type="SAM" id="SignalP"/>
    </source>
</evidence>
<evidence type="ECO:0000256" key="1">
    <source>
        <dbReference type="PROSITE-ProRule" id="PRU00042"/>
    </source>
</evidence>
<evidence type="ECO:0000256" key="3">
    <source>
        <dbReference type="SAM" id="MobiDB-lite"/>
    </source>
</evidence>
<dbReference type="AlphaFoldDB" id="A0A8C7PXX2"/>
<keyword evidence="1" id="KW-0479">Metal-binding</keyword>
<evidence type="ECO:0000259" key="5">
    <source>
        <dbReference type="PROSITE" id="PS50157"/>
    </source>
</evidence>
<feature type="signal peptide" evidence="4">
    <location>
        <begin position="1"/>
        <end position="22"/>
    </location>
</feature>
<keyword evidence="1" id="KW-0863">Zinc-finger</keyword>
<evidence type="ECO:0000313" key="6">
    <source>
        <dbReference type="Ensembl" id="ENSOMYP00000029452.2"/>
    </source>
</evidence>
<proteinExistence type="predicted"/>
<feature type="compositionally biased region" description="Basic and acidic residues" evidence="3">
    <location>
        <begin position="472"/>
        <end position="503"/>
    </location>
</feature>
<reference evidence="6" key="3">
    <citation type="submission" date="2025-09" db="UniProtKB">
        <authorList>
            <consortium name="Ensembl"/>
        </authorList>
    </citation>
    <scope>IDENTIFICATION</scope>
</reference>
<keyword evidence="1" id="KW-0862">Zinc</keyword>
<dbReference type="Ensembl" id="ENSOMYT00000032133.2">
    <property type="protein sequence ID" value="ENSOMYP00000029452.2"/>
    <property type="gene ID" value="ENSOMYG00000013793.2"/>
</dbReference>